<dbReference type="InterPro" id="IPR050109">
    <property type="entry name" value="HTH-type_TetR-like_transc_reg"/>
</dbReference>
<dbReference type="Pfam" id="PF00440">
    <property type="entry name" value="TetR_N"/>
    <property type="match status" value="1"/>
</dbReference>
<dbReference type="PROSITE" id="PS50977">
    <property type="entry name" value="HTH_TETR_2"/>
    <property type="match status" value="1"/>
</dbReference>
<evidence type="ECO:0000256" key="3">
    <source>
        <dbReference type="ARBA" id="ARBA00023163"/>
    </source>
</evidence>
<accession>A0ABQ7FQG1</accession>
<dbReference type="Pfam" id="PF17754">
    <property type="entry name" value="TetR_C_14"/>
    <property type="match status" value="1"/>
</dbReference>
<name>A0ABQ7FQG1_9ACTN</name>
<dbReference type="Gene3D" id="1.10.357.10">
    <property type="entry name" value="Tetracycline Repressor, domain 2"/>
    <property type="match status" value="1"/>
</dbReference>
<organism evidence="6 7">
    <name type="scientific">Streptomyces lycii</name>
    <dbReference type="NCBI Taxonomy" id="2654337"/>
    <lineage>
        <taxon>Bacteria</taxon>
        <taxon>Bacillati</taxon>
        <taxon>Actinomycetota</taxon>
        <taxon>Actinomycetes</taxon>
        <taxon>Kitasatosporales</taxon>
        <taxon>Streptomycetaceae</taxon>
        <taxon>Streptomyces</taxon>
    </lineage>
</organism>
<dbReference type="PANTHER" id="PTHR30055:SF238">
    <property type="entry name" value="MYCOFACTOCIN BIOSYNTHESIS TRANSCRIPTIONAL REGULATOR MFTR-RELATED"/>
    <property type="match status" value="1"/>
</dbReference>
<dbReference type="InterPro" id="IPR041347">
    <property type="entry name" value="MftR_C"/>
</dbReference>
<dbReference type="PANTHER" id="PTHR30055">
    <property type="entry name" value="HTH-TYPE TRANSCRIPTIONAL REGULATOR RUTR"/>
    <property type="match status" value="1"/>
</dbReference>
<sequence length="224" mass="24665">MRHVSGEPGGLRELKKRRTRTALLHSALELFTTQGFEATTIDQIAEPVEVSQRTFFRYFASKEEVAFAVPDTVESHFFDAFRARPPAEPPMTALRRAMRATWETFGESVEGVSPALHMRMYQLIESTPALLAVLMCRSAAMEERLAEEIARREGLDLDADPRPRVLVAAFTGVMRATGRIWGAGGDTSAASLRRITEEHLDRLGPALVTAWDRPEPGAGAAGAT</sequence>
<evidence type="ECO:0000256" key="1">
    <source>
        <dbReference type="ARBA" id="ARBA00023015"/>
    </source>
</evidence>
<dbReference type="PROSITE" id="PS01081">
    <property type="entry name" value="HTH_TETR_1"/>
    <property type="match status" value="1"/>
</dbReference>
<keyword evidence="1" id="KW-0805">Transcription regulation</keyword>
<feature type="domain" description="HTH tetR-type" evidence="5">
    <location>
        <begin position="17"/>
        <end position="77"/>
    </location>
</feature>
<reference evidence="6 7" key="1">
    <citation type="submission" date="2019-10" db="EMBL/GenBank/DDBJ databases">
        <title>Streptomyces tenebrisbrunneis sp.nov., an endogenous actinomycete isolated from of Lycium ruthenicum.</title>
        <authorList>
            <person name="Ma L."/>
        </authorList>
    </citation>
    <scope>NUCLEOTIDE SEQUENCE [LARGE SCALE GENOMIC DNA]</scope>
    <source>
        <strain evidence="6 7">TRM 66187</strain>
    </source>
</reference>
<keyword evidence="3" id="KW-0804">Transcription</keyword>
<evidence type="ECO:0000259" key="5">
    <source>
        <dbReference type="PROSITE" id="PS50977"/>
    </source>
</evidence>
<dbReference type="InterPro" id="IPR001647">
    <property type="entry name" value="HTH_TetR"/>
</dbReference>
<dbReference type="Gene3D" id="1.10.10.60">
    <property type="entry name" value="Homeodomain-like"/>
    <property type="match status" value="1"/>
</dbReference>
<dbReference type="PRINTS" id="PR00455">
    <property type="entry name" value="HTHTETR"/>
</dbReference>
<protein>
    <submittedName>
        <fullName evidence="6">TetR family transcriptional regulator</fullName>
    </submittedName>
</protein>
<feature type="DNA-binding region" description="H-T-H motif" evidence="4">
    <location>
        <begin position="40"/>
        <end position="59"/>
    </location>
</feature>
<gene>
    <name evidence="6" type="ORF">GCU69_01830</name>
</gene>
<dbReference type="EMBL" id="WHPN01000035">
    <property type="protein sequence ID" value="KAF4410868.1"/>
    <property type="molecule type" value="Genomic_DNA"/>
</dbReference>
<proteinExistence type="predicted"/>
<dbReference type="Proteomes" id="UP000621266">
    <property type="component" value="Unassembled WGS sequence"/>
</dbReference>
<evidence type="ECO:0000256" key="4">
    <source>
        <dbReference type="PROSITE-ProRule" id="PRU00335"/>
    </source>
</evidence>
<comment type="caution">
    <text evidence="6">The sequence shown here is derived from an EMBL/GenBank/DDBJ whole genome shotgun (WGS) entry which is preliminary data.</text>
</comment>
<evidence type="ECO:0000313" key="7">
    <source>
        <dbReference type="Proteomes" id="UP000621266"/>
    </source>
</evidence>
<dbReference type="InterPro" id="IPR009057">
    <property type="entry name" value="Homeodomain-like_sf"/>
</dbReference>
<evidence type="ECO:0000313" key="6">
    <source>
        <dbReference type="EMBL" id="KAF4410868.1"/>
    </source>
</evidence>
<dbReference type="InterPro" id="IPR023772">
    <property type="entry name" value="DNA-bd_HTH_TetR-type_CS"/>
</dbReference>
<keyword evidence="2 4" id="KW-0238">DNA-binding</keyword>
<evidence type="ECO:0000256" key="2">
    <source>
        <dbReference type="ARBA" id="ARBA00023125"/>
    </source>
</evidence>
<dbReference type="SUPFAM" id="SSF46689">
    <property type="entry name" value="Homeodomain-like"/>
    <property type="match status" value="1"/>
</dbReference>
<keyword evidence="7" id="KW-1185">Reference proteome</keyword>